<dbReference type="AlphaFoldDB" id="A0A7G9R3J9"/>
<dbReference type="KEGG" id="pei:H9L10_03705"/>
<dbReference type="Proteomes" id="UP000515976">
    <property type="component" value="Chromosome"/>
</dbReference>
<dbReference type="EMBL" id="CP060712">
    <property type="protein sequence ID" value="QNN50174.1"/>
    <property type="molecule type" value="Genomic_DNA"/>
</dbReference>
<name>A0A7G9R3J9_9MICO</name>
<organism evidence="1 2">
    <name type="scientific">Phycicoccus endophyticus</name>
    <dbReference type="NCBI Taxonomy" id="1690220"/>
    <lineage>
        <taxon>Bacteria</taxon>
        <taxon>Bacillati</taxon>
        <taxon>Actinomycetota</taxon>
        <taxon>Actinomycetes</taxon>
        <taxon>Micrococcales</taxon>
        <taxon>Intrasporangiaceae</taxon>
        <taxon>Phycicoccus</taxon>
    </lineage>
</organism>
<sequence>MSTATKAVMSLQDVAAQTPWSVDTIRRAVRATDPDSFPPPLKAKRGPKGSYVIREQDFREWIDGLPDA</sequence>
<protein>
    <recommendedName>
        <fullName evidence="3">Helix-turn-helix domain-containing protein</fullName>
    </recommendedName>
</protein>
<reference evidence="1 2" key="1">
    <citation type="submission" date="2020-08" db="EMBL/GenBank/DDBJ databases">
        <title>Genome sequence of Phycicoccus endophyticus JCM 31784T.</title>
        <authorList>
            <person name="Hyun D.-W."/>
            <person name="Bae J.-W."/>
        </authorList>
    </citation>
    <scope>NUCLEOTIDE SEQUENCE [LARGE SCALE GENOMIC DNA]</scope>
    <source>
        <strain evidence="1 2">JCM 31784</strain>
    </source>
</reference>
<keyword evidence="2" id="KW-1185">Reference proteome</keyword>
<evidence type="ECO:0000313" key="1">
    <source>
        <dbReference type="EMBL" id="QNN50174.1"/>
    </source>
</evidence>
<dbReference type="RefSeq" id="WP_166102401.1">
    <property type="nucleotide sequence ID" value="NZ_BMMY01000002.1"/>
</dbReference>
<accession>A0A7G9R3J9</accession>
<evidence type="ECO:0000313" key="2">
    <source>
        <dbReference type="Proteomes" id="UP000515976"/>
    </source>
</evidence>
<gene>
    <name evidence="1" type="ORF">H9L10_03705</name>
</gene>
<proteinExistence type="predicted"/>
<evidence type="ECO:0008006" key="3">
    <source>
        <dbReference type="Google" id="ProtNLM"/>
    </source>
</evidence>